<dbReference type="Pfam" id="PF07892">
    <property type="entry name" value="DUF1667"/>
    <property type="match status" value="1"/>
</dbReference>
<accession>A0ABU0JV80</accession>
<dbReference type="InterPro" id="IPR012460">
    <property type="entry name" value="DUF1667"/>
</dbReference>
<dbReference type="SUPFAM" id="SSF160148">
    <property type="entry name" value="CPE0013-like"/>
    <property type="match status" value="1"/>
</dbReference>
<comment type="caution">
    <text evidence="1">The sequence shown here is derived from an EMBL/GenBank/DDBJ whole genome shotgun (WGS) entry which is preliminary data.</text>
</comment>
<dbReference type="InterPro" id="IPR036593">
    <property type="entry name" value="CPE0013-like_sf"/>
</dbReference>
<gene>
    <name evidence="1" type="ORF">QOZ93_002780</name>
</gene>
<organism evidence="1 2">
    <name type="scientific">Hathewaya limosa</name>
    <name type="common">Clostridium limosum</name>
    <dbReference type="NCBI Taxonomy" id="1536"/>
    <lineage>
        <taxon>Bacteria</taxon>
        <taxon>Bacillati</taxon>
        <taxon>Bacillota</taxon>
        <taxon>Clostridia</taxon>
        <taxon>Eubacteriales</taxon>
        <taxon>Clostridiaceae</taxon>
        <taxon>Hathewaya</taxon>
    </lineage>
</organism>
<dbReference type="PANTHER" id="PTHR39450">
    <property type="entry name" value="MOLYBDOPTERIN OXIDOREDUCTASE, 4FE-4S CLUSTER-BINDING SUBUNIT"/>
    <property type="match status" value="1"/>
</dbReference>
<dbReference type="EMBL" id="JAUSWN010000044">
    <property type="protein sequence ID" value="MDQ0481020.1"/>
    <property type="molecule type" value="Genomic_DNA"/>
</dbReference>
<reference evidence="1 2" key="1">
    <citation type="submission" date="2023-07" db="EMBL/GenBank/DDBJ databases">
        <title>Genomic Encyclopedia of Type Strains, Phase IV (KMG-IV): sequencing the most valuable type-strain genomes for metagenomic binning, comparative biology and taxonomic classification.</title>
        <authorList>
            <person name="Goeker M."/>
        </authorList>
    </citation>
    <scope>NUCLEOTIDE SEQUENCE [LARGE SCALE GENOMIC DNA]</scope>
    <source>
        <strain evidence="1 2">DSM 1400</strain>
    </source>
</reference>
<dbReference type="RefSeq" id="WP_343749896.1">
    <property type="nucleotide sequence ID" value="NZ_BAAACJ010000045.1"/>
</dbReference>
<dbReference type="Proteomes" id="UP001224418">
    <property type="component" value="Unassembled WGS sequence"/>
</dbReference>
<dbReference type="PANTHER" id="PTHR39450:SF1">
    <property type="entry name" value="DUF1667 DOMAIN-CONTAINING PROTEIN"/>
    <property type="match status" value="1"/>
</dbReference>
<proteinExistence type="predicted"/>
<dbReference type="Gene3D" id="3.10.530.10">
    <property type="entry name" value="CPE0013-like"/>
    <property type="match status" value="1"/>
</dbReference>
<keyword evidence="2" id="KW-1185">Reference proteome</keyword>
<sequence>MEIDLIDVIPKEYLKYNEGITINNTIDTKNIYNDEVAVEEDDNINEYNKGIFTTVVRVKGSKESNVVSIKTNKAVHKDIWIEISKALSRLRVGPPLKIGDVICKNILNTGVDIICTRNVNRG</sequence>
<evidence type="ECO:0000313" key="2">
    <source>
        <dbReference type="Proteomes" id="UP001224418"/>
    </source>
</evidence>
<evidence type="ECO:0000313" key="1">
    <source>
        <dbReference type="EMBL" id="MDQ0481020.1"/>
    </source>
</evidence>
<protein>
    <submittedName>
        <fullName evidence="1">CxxC motif-containing protein</fullName>
    </submittedName>
</protein>
<name>A0ABU0JV80_HATLI</name>